<feature type="signal peptide" evidence="1">
    <location>
        <begin position="1"/>
        <end position="28"/>
    </location>
</feature>
<dbReference type="AlphaFoldDB" id="A0A0S2F9Q8"/>
<accession>A0A0S2F9Q8</accession>
<protein>
    <recommendedName>
        <fullName evidence="2">DUF5916 domain-containing protein</fullName>
    </recommendedName>
</protein>
<dbReference type="Pfam" id="PF19313">
    <property type="entry name" value="DUF5916"/>
    <property type="match status" value="2"/>
</dbReference>
<dbReference type="PATRIC" id="fig|84531.8.peg.2147"/>
<evidence type="ECO:0000313" key="3">
    <source>
        <dbReference type="EMBL" id="ALN80268.1"/>
    </source>
</evidence>
<dbReference type="EMBL" id="CP011129">
    <property type="protein sequence ID" value="ALN80268.1"/>
    <property type="molecule type" value="Genomic_DNA"/>
</dbReference>
<dbReference type="eggNOG" id="COG2091">
    <property type="taxonomic scope" value="Bacteria"/>
</dbReference>
<keyword evidence="1" id="KW-0732">Signal</keyword>
<organism evidence="3 4">
    <name type="scientific">Lysobacter antibioticus</name>
    <dbReference type="NCBI Taxonomy" id="84531"/>
    <lineage>
        <taxon>Bacteria</taxon>
        <taxon>Pseudomonadati</taxon>
        <taxon>Pseudomonadota</taxon>
        <taxon>Gammaproteobacteria</taxon>
        <taxon>Lysobacterales</taxon>
        <taxon>Lysobacteraceae</taxon>
        <taxon>Lysobacter</taxon>
    </lineage>
</organism>
<dbReference type="InterPro" id="IPR045670">
    <property type="entry name" value="DUF5916"/>
</dbReference>
<feature type="domain" description="DUF5916" evidence="2">
    <location>
        <begin position="229"/>
        <end position="326"/>
    </location>
</feature>
<dbReference type="STRING" id="84531.LA76x_2129"/>
<dbReference type="SUPFAM" id="SSF49344">
    <property type="entry name" value="CBD9-like"/>
    <property type="match status" value="1"/>
</dbReference>
<feature type="domain" description="DUF5916" evidence="2">
    <location>
        <begin position="379"/>
        <end position="735"/>
    </location>
</feature>
<gene>
    <name evidence="3" type="ORF">LA76x_2129</name>
</gene>
<dbReference type="KEGG" id="lab:LA76x_2129"/>
<evidence type="ECO:0000256" key="1">
    <source>
        <dbReference type="SAM" id="SignalP"/>
    </source>
</evidence>
<name>A0A0S2F9Q8_LYSAN</name>
<feature type="chain" id="PRO_5006597094" description="DUF5916 domain-containing protein" evidence="1">
    <location>
        <begin position="29"/>
        <end position="750"/>
    </location>
</feature>
<sequence>MTADFPASRLRAGSVLVLTLLVSAPACASIVIDGKLDETEWEQAKRYDDFKVTEPYRLTAPDSGSGTQARLLSTPDGIVVAFVLEQAPAFARVKPRLERDQEDVIDGVNFMVDFDGDGRTAYTFSVGLSGSIMDGVVTNENVPNYDWDTDWSWAVEETENGWQVEMLIPWTVAPMRGTDSPSRNVAVYFSRVLGGNGERQSYPAVSIERGRFVSGFERLEIPQYRKALLHFWPYVTANHDMITGRTKYNGGVDLFWKPSPRFQLSATVNPDFGQVESDDLVINFDAIETFFSDRRPFFTENQGIFDLSTPDQGRLIHTRRIGGDADDGSGASDIDAAIKLNGSLGRLSYGVLAATEDGEAGRDFYAARLLFPVHDKLSIGWLGTDTERPFRDRSAQVQAVDMSWRPSDALVINGQVLGSFIDQRGRSVNDSGAWMRINWTPSESWRYRLEANHVGNHLDFNDLGYQRRASLNEVKLAADYVHRVKDEGANLRSVRWFADLQARSNDRGDRLPTTLAIVNNYNYRSGNRLNFNVSLITSGWDDLISRGNGLWKRSQRYRSEAEFVSRRYGDWTYGAALSMLPQGLSGKATPELELSAVWYPNDEFNAQLIFSPDRGSDWLIWEDGRNFGRYSRRGDYASLNLSWFPGLHHEVRLKTEWASVRADGGQGYILQPNGQMLASGQARADFDVNNFGLQLRYRYLLGPQSDIFVAYSRGGSTFLERDPLGTYDQFTDALELRDSDQLLAKIRYRF</sequence>
<dbReference type="Proteomes" id="UP000060787">
    <property type="component" value="Chromosome"/>
</dbReference>
<evidence type="ECO:0000313" key="4">
    <source>
        <dbReference type="Proteomes" id="UP000060787"/>
    </source>
</evidence>
<reference evidence="3 4" key="1">
    <citation type="journal article" date="2015" name="BMC Genomics">
        <title>Comparative genomics and metabolic profiling of the genus Lysobacter.</title>
        <authorList>
            <person name="de Bruijn I."/>
            <person name="Cheng X."/>
            <person name="de Jager V."/>
            <person name="Exposito R.G."/>
            <person name="Watrous J."/>
            <person name="Patel N."/>
            <person name="Postma J."/>
            <person name="Dorrestein P.C."/>
            <person name="Kobayashi D."/>
            <person name="Raaijmakers J.M."/>
        </authorList>
    </citation>
    <scope>NUCLEOTIDE SEQUENCE [LARGE SCALE GENOMIC DNA]</scope>
    <source>
        <strain evidence="3 4">76</strain>
    </source>
</reference>
<keyword evidence="4" id="KW-1185">Reference proteome</keyword>
<dbReference type="Gene3D" id="2.60.40.1190">
    <property type="match status" value="1"/>
</dbReference>
<dbReference type="RefSeq" id="WP_057917629.1">
    <property type="nucleotide sequence ID" value="NZ_CP011129.1"/>
</dbReference>
<evidence type="ECO:0000259" key="2">
    <source>
        <dbReference type="Pfam" id="PF19313"/>
    </source>
</evidence>
<proteinExistence type="predicted"/>